<keyword evidence="1" id="KW-0812">Transmembrane</keyword>
<evidence type="ECO:0000256" key="1">
    <source>
        <dbReference type="SAM" id="Phobius"/>
    </source>
</evidence>
<dbReference type="GO" id="GO:0005886">
    <property type="term" value="C:plasma membrane"/>
    <property type="evidence" value="ECO:0007669"/>
    <property type="project" value="TreeGrafter"/>
</dbReference>
<keyword evidence="1" id="KW-0472">Membrane</keyword>
<dbReference type="PANTHER" id="PTHR34821">
    <property type="entry name" value="INNER MEMBRANE PROTEIN YDCZ"/>
    <property type="match status" value="1"/>
</dbReference>
<dbReference type="EMBL" id="CP017603">
    <property type="protein sequence ID" value="AOY75208.1"/>
    <property type="molecule type" value="Genomic_DNA"/>
</dbReference>
<reference evidence="3 5" key="2">
    <citation type="submission" date="2017-03" db="EMBL/GenBank/DDBJ databases">
        <title>Complete sequence of Clostridium formicaceticum DSM 92.</title>
        <authorList>
            <person name="Poehlein A."/>
            <person name="Karl M."/>
            <person name="Bengelsdorf F.R."/>
            <person name="Duerre P."/>
            <person name="Daniel R."/>
        </authorList>
    </citation>
    <scope>NUCLEOTIDE SEQUENCE [LARGE SCALE GENOMIC DNA]</scope>
    <source>
        <strain evidence="3 5">DSM 92</strain>
    </source>
</reference>
<protein>
    <recommendedName>
        <fullName evidence="6">EamA-like transporter family protein</fullName>
    </recommendedName>
</protein>
<dbReference type="PANTHER" id="PTHR34821:SF2">
    <property type="entry name" value="INNER MEMBRANE PROTEIN YDCZ"/>
    <property type="match status" value="1"/>
</dbReference>
<evidence type="ECO:0000313" key="4">
    <source>
        <dbReference type="Proteomes" id="UP000177894"/>
    </source>
</evidence>
<reference evidence="2 4" key="1">
    <citation type="submission" date="2016-10" db="EMBL/GenBank/DDBJ databases">
        <title>Complete Genome Sequence of Acetogen Clostridium formicoaceticum ATCC 27076.</title>
        <authorList>
            <person name="Bao T."/>
            <person name="Cheng C."/>
            <person name="Zhao J."/>
            <person name="Yang S.-T."/>
            <person name="Wang J."/>
            <person name="Wang M."/>
        </authorList>
    </citation>
    <scope>NUCLEOTIDE SEQUENCE [LARGE SCALE GENOMIC DNA]</scope>
    <source>
        <strain evidence="2 4">ATCC 27076</strain>
    </source>
</reference>
<dbReference type="KEGG" id="cfm:BJL90_04395"/>
<proteinExistence type="predicted"/>
<name>A0AAC9WIC5_9CLOT</name>
<keyword evidence="4" id="KW-1185">Reference proteome</keyword>
<keyword evidence="1" id="KW-1133">Transmembrane helix</keyword>
<feature type="transmembrane region" description="Helical" evidence="1">
    <location>
        <begin position="64"/>
        <end position="83"/>
    </location>
</feature>
<dbReference type="Proteomes" id="UP000192478">
    <property type="component" value="Chromosome"/>
</dbReference>
<dbReference type="Proteomes" id="UP000177894">
    <property type="component" value="Chromosome"/>
</dbReference>
<evidence type="ECO:0008006" key="6">
    <source>
        <dbReference type="Google" id="ProtNLM"/>
    </source>
</evidence>
<dbReference type="RefSeq" id="WP_070964569.1">
    <property type="nucleotide sequence ID" value="NZ_CP017603.1"/>
</dbReference>
<accession>A0AAC9WIC5</accession>
<gene>
    <name evidence="2" type="ORF">BJL90_04395</name>
    <name evidence="3" type="ORF">CLFO_41200</name>
</gene>
<feature type="transmembrane region" description="Helical" evidence="1">
    <location>
        <begin position="124"/>
        <end position="140"/>
    </location>
</feature>
<dbReference type="InterPro" id="IPR006750">
    <property type="entry name" value="YdcZ"/>
</dbReference>
<evidence type="ECO:0000313" key="2">
    <source>
        <dbReference type="EMBL" id="AOY75208.1"/>
    </source>
</evidence>
<evidence type="ECO:0000313" key="3">
    <source>
        <dbReference type="EMBL" id="ARE89639.1"/>
    </source>
</evidence>
<organism evidence="3 5">
    <name type="scientific">Clostridium formicaceticum</name>
    <dbReference type="NCBI Taxonomy" id="1497"/>
    <lineage>
        <taxon>Bacteria</taxon>
        <taxon>Bacillati</taxon>
        <taxon>Bacillota</taxon>
        <taxon>Clostridia</taxon>
        <taxon>Eubacteriales</taxon>
        <taxon>Clostridiaceae</taxon>
        <taxon>Clostridium</taxon>
    </lineage>
</organism>
<evidence type="ECO:0000313" key="5">
    <source>
        <dbReference type="Proteomes" id="UP000192478"/>
    </source>
</evidence>
<feature type="transmembrane region" description="Helical" evidence="1">
    <location>
        <begin position="89"/>
        <end position="112"/>
    </location>
</feature>
<sequence length="141" mass="15590">MKTNWMAIIIGGLIAVMIHMNGTLASYTNTYFSSLIVHFIGALGVAVLLFIIEEEQNKELYFPSYYYLGGVLGALIIVLNNVSFKGLGVSITVALVFLGQMVTSICIDNFGMFRMKKIPFNKKRIPGIFLVFLGVIIMILA</sequence>
<dbReference type="AlphaFoldDB" id="A0AAC9WIC5"/>
<feature type="transmembrane region" description="Helical" evidence="1">
    <location>
        <begin position="35"/>
        <end position="52"/>
    </location>
</feature>
<dbReference type="Pfam" id="PF04657">
    <property type="entry name" value="DMT_YdcZ"/>
    <property type="match status" value="1"/>
</dbReference>
<dbReference type="EMBL" id="CP020559">
    <property type="protein sequence ID" value="ARE89639.1"/>
    <property type="molecule type" value="Genomic_DNA"/>
</dbReference>